<dbReference type="RefSeq" id="WP_004334463.1">
    <property type="nucleotide sequence ID" value="NZ_ACNN01000029.1"/>
</dbReference>
<evidence type="ECO:0000313" key="3">
    <source>
        <dbReference type="Proteomes" id="UP000004295"/>
    </source>
</evidence>
<evidence type="ECO:0000256" key="1">
    <source>
        <dbReference type="SAM" id="Phobius"/>
    </source>
</evidence>
<feature type="transmembrane region" description="Helical" evidence="1">
    <location>
        <begin position="217"/>
        <end position="242"/>
    </location>
</feature>
<dbReference type="EMBL" id="ACNN01000029">
    <property type="protein sequence ID" value="EEN82220.1"/>
    <property type="molecule type" value="Genomic_DNA"/>
</dbReference>
<keyword evidence="1" id="KW-0812">Transmembrane</keyword>
<feature type="transmembrane region" description="Helical" evidence="1">
    <location>
        <begin position="183"/>
        <end position="202"/>
    </location>
</feature>
<comment type="caution">
    <text evidence="2">The sequence shown here is derived from an EMBL/GenBank/DDBJ whole genome shotgun (WGS) entry which is preliminary data.</text>
</comment>
<organism evidence="2 3">
    <name type="scientific">Porphyromonas endodontalis (strain ATCC 35406 / DSM 24491 / JCM 8526 / CCUG 16442 / BCRC 14492 / NCTC 13058 / HG 370)</name>
    <name type="common">Bacteroides endodontalis</name>
    <dbReference type="NCBI Taxonomy" id="553175"/>
    <lineage>
        <taxon>Bacteria</taxon>
        <taxon>Pseudomonadati</taxon>
        <taxon>Bacteroidota</taxon>
        <taxon>Bacteroidia</taxon>
        <taxon>Bacteroidales</taxon>
        <taxon>Porphyromonadaceae</taxon>
        <taxon>Porphyromonas</taxon>
    </lineage>
</organism>
<keyword evidence="3" id="KW-1185">Reference proteome</keyword>
<gene>
    <name evidence="2" type="ORF">POREN0001_0441</name>
</gene>
<feature type="transmembrane region" description="Helical" evidence="1">
    <location>
        <begin position="87"/>
        <end position="107"/>
    </location>
</feature>
<keyword evidence="1" id="KW-0472">Membrane</keyword>
<keyword evidence="1" id="KW-1133">Transmembrane helix</keyword>
<dbReference type="AlphaFoldDB" id="C3JC43"/>
<dbReference type="GeneID" id="93365778"/>
<protein>
    <submittedName>
        <fullName evidence="2">Uncharacterized protein</fullName>
    </submittedName>
</protein>
<dbReference type="eggNOG" id="ENOG50322V1">
    <property type="taxonomic scope" value="Bacteria"/>
</dbReference>
<dbReference type="STRING" id="553175.POREN0001_0441"/>
<accession>C3JC43</accession>
<feature type="transmembrane region" description="Helical" evidence="1">
    <location>
        <begin position="46"/>
        <end position="67"/>
    </location>
</feature>
<evidence type="ECO:0000313" key="2">
    <source>
        <dbReference type="EMBL" id="EEN82220.1"/>
    </source>
</evidence>
<reference evidence="2 3" key="1">
    <citation type="submission" date="2009-04" db="EMBL/GenBank/DDBJ databases">
        <authorList>
            <person name="Sebastian Y."/>
            <person name="Madupu R."/>
            <person name="Durkin A.S."/>
            <person name="Torralba M."/>
            <person name="Methe B."/>
            <person name="Sutton G.G."/>
            <person name="Strausberg R.L."/>
            <person name="Nelson K.E."/>
        </authorList>
    </citation>
    <scope>NUCLEOTIDE SEQUENCE [LARGE SCALE GENOMIC DNA]</scope>
    <source>
        <strain evidence="3">ATCC 35406 / BCRC 14492 / JCM 8526 / NCTC 13058 / HG 370</strain>
    </source>
</reference>
<dbReference type="Proteomes" id="UP000004295">
    <property type="component" value="Unassembled WGS sequence"/>
</dbReference>
<sequence length="258" mass="28748">MSEILLIVALLAILKWMIEEGIHSKAASLLAKREGSPSGASKRGNYLGLIVRGGHALLYVAFLAVVHSITMNSKLHALEELLYTPQALQDMSLLVMVDLLYVVYLCVHRSTYSQKWWRTLSRSFAPIMMFPTLFYVRLRLFYVFPGASFLGVTLALMAVVALLTLAAPYLLRAIGMGDELLRELAILLSLLLFFVVVAAGVLHPDSAVRGTGADVDWLMVVYLILFVLSMGVVGYLFSHWVIPYIQLKLKKRTTNNSK</sequence>
<name>C3JC43_POREA</name>
<proteinExistence type="predicted"/>
<feature type="transmembrane region" description="Helical" evidence="1">
    <location>
        <begin position="148"/>
        <end position="171"/>
    </location>
</feature>
<feature type="transmembrane region" description="Helical" evidence="1">
    <location>
        <begin position="119"/>
        <end position="136"/>
    </location>
</feature>